<dbReference type="PROSITE" id="PS50850">
    <property type="entry name" value="MFS"/>
    <property type="match status" value="1"/>
</dbReference>
<keyword evidence="12" id="KW-1185">Reference proteome</keyword>
<feature type="transmembrane region" description="Helical" evidence="9">
    <location>
        <begin position="127"/>
        <end position="145"/>
    </location>
</feature>
<feature type="transmembrane region" description="Helical" evidence="9">
    <location>
        <begin position="438"/>
        <end position="460"/>
    </location>
</feature>
<dbReference type="OMA" id="NDYMHIL"/>
<feature type="transmembrane region" description="Helical" evidence="9">
    <location>
        <begin position="274"/>
        <end position="294"/>
    </location>
</feature>
<feature type="transmembrane region" description="Helical" evidence="9">
    <location>
        <begin position="381"/>
        <end position="402"/>
    </location>
</feature>
<comment type="subcellular location">
    <subcellularLocation>
        <location evidence="1">Membrane</location>
        <topology evidence="1">Multi-pass membrane protein</topology>
    </subcellularLocation>
</comment>
<accession>A0A1M2V3X4</accession>
<keyword evidence="5 9" id="KW-1133">Transmembrane helix</keyword>
<sequence length="607" mass="65132">MSHHADEKRSSSSISSDAAYDATPKLDSATKLEIDAEADAHLGVRTVEAAEQVYGRYSKWFLFVGIGLASYIYSLDGQTTYSYLAFATSSFDKHSLISTIQVAQSIIIACGKPVIAKVADVSSRGTSYIVVLVFYVIGYIVIASANSVGALAAGIILYAIGYTGLQLLTQIIVADITTLKWRGLVSALTSAPFIINAFIGSNVSTGVLEHSTWRWGYGMFAILVPASLSPLVVTLFWAENKARKLGLVKGADVKPEAKGSFAGRAWHVAQQLDIVGLLLLGTAVALILLPLTLAQSAKGMWHNPSMIAMIVVGCILLPVFALWDIYFATRPVIARRFLTNWSVVLASWIGFFDFFSFYLTFTYLYSFVLVTKDWTLINATYFSQTQTVGLTVFGIMSGFFLTWFRRYKWVLVTGLVIRLVGVGLMIHSRGADSSDAEIVWTQILQGIGGGFAAVCSQVGAQASVPHVDVAMVTAVVLLWTEIGGSVGSAVAGAIWTNTMPDKLAAHLPTLSETEIATLFGSITSVMALPFDDPVRVGVIGAYGDTMRVMLIAATVLAVVPLLIALGMPNWYLGDNQNAVDGNSGPEVKEVKTERGAAAPVASEPSRV</sequence>
<dbReference type="OrthoDB" id="2241241at2759"/>
<evidence type="ECO:0000256" key="1">
    <source>
        <dbReference type="ARBA" id="ARBA00004141"/>
    </source>
</evidence>
<evidence type="ECO:0000256" key="3">
    <source>
        <dbReference type="ARBA" id="ARBA00022448"/>
    </source>
</evidence>
<evidence type="ECO:0000256" key="5">
    <source>
        <dbReference type="ARBA" id="ARBA00022989"/>
    </source>
</evidence>
<dbReference type="FunFam" id="1.20.1250.20:FF:000197">
    <property type="entry name" value="Siderophore iron transporter 1"/>
    <property type="match status" value="1"/>
</dbReference>
<dbReference type="InterPro" id="IPR011701">
    <property type="entry name" value="MFS"/>
</dbReference>
<feature type="transmembrane region" description="Helical" evidence="9">
    <location>
        <begin position="184"/>
        <end position="203"/>
    </location>
</feature>
<feature type="transmembrane region" description="Helical" evidence="9">
    <location>
        <begin position="338"/>
        <end position="361"/>
    </location>
</feature>
<evidence type="ECO:0000256" key="4">
    <source>
        <dbReference type="ARBA" id="ARBA00022692"/>
    </source>
</evidence>
<evidence type="ECO:0000256" key="8">
    <source>
        <dbReference type="SAM" id="MobiDB-lite"/>
    </source>
</evidence>
<dbReference type="SUPFAM" id="SSF103473">
    <property type="entry name" value="MFS general substrate transporter"/>
    <property type="match status" value="1"/>
</dbReference>
<keyword evidence="3" id="KW-0813">Transport</keyword>
<dbReference type="GO" id="GO:0005886">
    <property type="term" value="C:plasma membrane"/>
    <property type="evidence" value="ECO:0007669"/>
    <property type="project" value="TreeGrafter"/>
</dbReference>
<feature type="region of interest" description="Disordered" evidence="8">
    <location>
        <begin position="581"/>
        <end position="607"/>
    </location>
</feature>
<feature type="transmembrane region" description="Helical" evidence="9">
    <location>
        <begin position="472"/>
        <end position="495"/>
    </location>
</feature>
<feature type="transmembrane region" description="Helical" evidence="9">
    <location>
        <begin position="151"/>
        <end position="172"/>
    </location>
</feature>
<evidence type="ECO:0000256" key="7">
    <source>
        <dbReference type="ARBA" id="ARBA00023136"/>
    </source>
</evidence>
<proteinExistence type="inferred from homology"/>
<feature type="transmembrane region" description="Helical" evidence="9">
    <location>
        <begin position="306"/>
        <end position="326"/>
    </location>
</feature>
<evidence type="ECO:0000313" key="11">
    <source>
        <dbReference type="EMBL" id="OJT02311.1"/>
    </source>
</evidence>
<feature type="transmembrane region" description="Helical" evidence="9">
    <location>
        <begin position="409"/>
        <end position="426"/>
    </location>
</feature>
<dbReference type="GO" id="GO:0006811">
    <property type="term" value="P:monoatomic ion transport"/>
    <property type="evidence" value="ECO:0007669"/>
    <property type="project" value="UniProtKB-KW"/>
</dbReference>
<dbReference type="AlphaFoldDB" id="A0A1M2V3X4"/>
<protein>
    <submittedName>
        <fullName evidence="11">Siderophore iron transporter 3</fullName>
    </submittedName>
</protein>
<dbReference type="Pfam" id="PF07690">
    <property type="entry name" value="MFS_1"/>
    <property type="match status" value="1"/>
</dbReference>
<feature type="transmembrane region" description="Helical" evidence="9">
    <location>
        <begin position="95"/>
        <end position="115"/>
    </location>
</feature>
<keyword evidence="6" id="KW-0406">Ion transport</keyword>
<evidence type="ECO:0000256" key="2">
    <source>
        <dbReference type="ARBA" id="ARBA00008335"/>
    </source>
</evidence>
<dbReference type="PANTHER" id="PTHR23501:SF87">
    <property type="entry name" value="SIDEROPHORE IRON TRANSPORTER 2"/>
    <property type="match status" value="1"/>
</dbReference>
<dbReference type="InterPro" id="IPR036259">
    <property type="entry name" value="MFS_trans_sf"/>
</dbReference>
<evidence type="ECO:0000256" key="9">
    <source>
        <dbReference type="SAM" id="Phobius"/>
    </source>
</evidence>
<reference evidence="11 12" key="1">
    <citation type="submission" date="2016-10" db="EMBL/GenBank/DDBJ databases">
        <title>Genome sequence of the basidiomycete white-rot fungus Trametes pubescens.</title>
        <authorList>
            <person name="Makela M.R."/>
            <person name="Granchi Z."/>
            <person name="Peng M."/>
            <person name="De Vries R.P."/>
            <person name="Grigoriev I."/>
            <person name="Riley R."/>
            <person name="Hilden K."/>
        </authorList>
    </citation>
    <scope>NUCLEOTIDE SEQUENCE [LARGE SCALE GENOMIC DNA]</scope>
    <source>
        <strain evidence="11 12">FBCC735</strain>
    </source>
</reference>
<evidence type="ECO:0000256" key="6">
    <source>
        <dbReference type="ARBA" id="ARBA00023065"/>
    </source>
</evidence>
<organism evidence="11 12">
    <name type="scientific">Trametes pubescens</name>
    <name type="common">White-rot fungus</name>
    <dbReference type="NCBI Taxonomy" id="154538"/>
    <lineage>
        <taxon>Eukaryota</taxon>
        <taxon>Fungi</taxon>
        <taxon>Dikarya</taxon>
        <taxon>Basidiomycota</taxon>
        <taxon>Agaricomycotina</taxon>
        <taxon>Agaricomycetes</taxon>
        <taxon>Polyporales</taxon>
        <taxon>Polyporaceae</taxon>
        <taxon>Trametes</taxon>
    </lineage>
</organism>
<keyword evidence="7 9" id="KW-0472">Membrane</keyword>
<gene>
    <name evidence="11" type="ORF">TRAPUB_7168</name>
</gene>
<dbReference type="STRING" id="154538.A0A1M2V3X4"/>
<dbReference type="InterPro" id="IPR020846">
    <property type="entry name" value="MFS_dom"/>
</dbReference>
<feature type="domain" description="Major facilitator superfamily (MFS) profile" evidence="10">
    <location>
        <begin position="62"/>
        <end position="571"/>
    </location>
</feature>
<comment type="caution">
    <text evidence="11">The sequence shown here is derived from an EMBL/GenBank/DDBJ whole genome shotgun (WGS) entry which is preliminary data.</text>
</comment>
<dbReference type="PANTHER" id="PTHR23501">
    <property type="entry name" value="MAJOR FACILITATOR SUPERFAMILY"/>
    <property type="match status" value="1"/>
</dbReference>
<dbReference type="Gene3D" id="1.20.1250.20">
    <property type="entry name" value="MFS general substrate transporter like domains"/>
    <property type="match status" value="2"/>
</dbReference>
<feature type="transmembrane region" description="Helical" evidence="9">
    <location>
        <begin position="57"/>
        <end position="75"/>
    </location>
</feature>
<comment type="similarity">
    <text evidence="2">Belongs to the major facilitator superfamily.</text>
</comment>
<name>A0A1M2V3X4_TRAPU</name>
<dbReference type="EMBL" id="MNAD01001677">
    <property type="protein sequence ID" value="OJT02311.1"/>
    <property type="molecule type" value="Genomic_DNA"/>
</dbReference>
<keyword evidence="4 9" id="KW-0812">Transmembrane</keyword>
<evidence type="ECO:0000313" key="12">
    <source>
        <dbReference type="Proteomes" id="UP000184267"/>
    </source>
</evidence>
<evidence type="ECO:0000259" key="10">
    <source>
        <dbReference type="PROSITE" id="PS50850"/>
    </source>
</evidence>
<dbReference type="Proteomes" id="UP000184267">
    <property type="component" value="Unassembled WGS sequence"/>
</dbReference>
<dbReference type="GO" id="GO:0022857">
    <property type="term" value="F:transmembrane transporter activity"/>
    <property type="evidence" value="ECO:0007669"/>
    <property type="project" value="InterPro"/>
</dbReference>
<feature type="transmembrane region" description="Helical" evidence="9">
    <location>
        <begin position="546"/>
        <end position="567"/>
    </location>
</feature>
<feature type="transmembrane region" description="Helical" evidence="9">
    <location>
        <begin position="215"/>
        <end position="238"/>
    </location>
</feature>